<feature type="transmembrane region" description="Helical" evidence="1">
    <location>
        <begin position="279"/>
        <end position="295"/>
    </location>
</feature>
<sequence length="348" mass="41448">MTKEIKINFSMFSLLQYVFAVLVILLHAQRIFPNDGLHFVQKSIFSRMAVPFFIVSASFWLARKPEQLKITSKKWLCSYLGLSLLYLPYAVWYYQQSNYPGIYLPIGILASLFYTGTCYHLWYFPAILFGFFFYHSLRKLLPQKGLWACFILLYLFGAIETYSACLSGTFFVKLYDNYSQIFFTSRNGLFYVPIFILIGQSLYDNRQAPFLARQPFLKFVLAFGLLLAESFIIFQHQGYDKNFIFSLLPFTFFLVNWAWRTELFREKQWQTLKYYSKYYYYFHPIFIELSFLWLANSDLKKWEKGIVVSLMTLVATHFLSHLLLKYAPLKRLMLHKMIQSIRFKLTNL</sequence>
<feature type="transmembrane region" description="Helical" evidence="1">
    <location>
        <begin position="215"/>
        <end position="236"/>
    </location>
</feature>
<keyword evidence="1" id="KW-1133">Transmembrane helix</keyword>
<feature type="transmembrane region" description="Helical" evidence="1">
    <location>
        <begin position="106"/>
        <end position="134"/>
    </location>
</feature>
<feature type="transmembrane region" description="Helical" evidence="1">
    <location>
        <begin position="146"/>
        <end position="171"/>
    </location>
</feature>
<gene>
    <name evidence="3" type="ORF">J2S23_000321</name>
</gene>
<name>A0ABT9YP77_9STRE</name>
<feature type="transmembrane region" description="Helical" evidence="1">
    <location>
        <begin position="75"/>
        <end position="94"/>
    </location>
</feature>
<accession>A0ABT9YP77</accession>
<feature type="transmembrane region" description="Helical" evidence="1">
    <location>
        <begin position="183"/>
        <end position="203"/>
    </location>
</feature>
<dbReference type="RefSeq" id="WP_307121015.1">
    <property type="nucleotide sequence ID" value="NZ_JAUSTM010000002.1"/>
</dbReference>
<feature type="domain" description="Acyltransferase 3" evidence="2">
    <location>
        <begin position="14"/>
        <end position="316"/>
    </location>
</feature>
<proteinExistence type="predicted"/>
<evidence type="ECO:0000313" key="3">
    <source>
        <dbReference type="EMBL" id="MDQ0221789.1"/>
    </source>
</evidence>
<dbReference type="InterPro" id="IPR002656">
    <property type="entry name" value="Acyl_transf_3_dom"/>
</dbReference>
<protein>
    <recommendedName>
        <fullName evidence="2">Acyltransferase 3 domain-containing protein</fullName>
    </recommendedName>
</protein>
<dbReference type="Proteomes" id="UP001223079">
    <property type="component" value="Unassembled WGS sequence"/>
</dbReference>
<feature type="transmembrane region" description="Helical" evidence="1">
    <location>
        <begin position="307"/>
        <end position="327"/>
    </location>
</feature>
<comment type="caution">
    <text evidence="3">The sequence shown here is derived from an EMBL/GenBank/DDBJ whole genome shotgun (WGS) entry which is preliminary data.</text>
</comment>
<dbReference type="Pfam" id="PF01757">
    <property type="entry name" value="Acyl_transf_3"/>
    <property type="match status" value="1"/>
</dbReference>
<keyword evidence="1" id="KW-0812">Transmembrane</keyword>
<feature type="transmembrane region" description="Helical" evidence="1">
    <location>
        <begin position="12"/>
        <end position="32"/>
    </location>
</feature>
<evidence type="ECO:0000313" key="4">
    <source>
        <dbReference type="Proteomes" id="UP001223079"/>
    </source>
</evidence>
<feature type="transmembrane region" description="Helical" evidence="1">
    <location>
        <begin position="44"/>
        <end position="63"/>
    </location>
</feature>
<evidence type="ECO:0000259" key="2">
    <source>
        <dbReference type="Pfam" id="PF01757"/>
    </source>
</evidence>
<keyword evidence="1" id="KW-0472">Membrane</keyword>
<organism evidence="3 4">
    <name type="scientific">Streptococcus moroccensis</name>
    <dbReference type="NCBI Taxonomy" id="1451356"/>
    <lineage>
        <taxon>Bacteria</taxon>
        <taxon>Bacillati</taxon>
        <taxon>Bacillota</taxon>
        <taxon>Bacilli</taxon>
        <taxon>Lactobacillales</taxon>
        <taxon>Streptococcaceae</taxon>
        <taxon>Streptococcus</taxon>
    </lineage>
</organism>
<feature type="transmembrane region" description="Helical" evidence="1">
    <location>
        <begin position="242"/>
        <end position="259"/>
    </location>
</feature>
<evidence type="ECO:0000256" key="1">
    <source>
        <dbReference type="SAM" id="Phobius"/>
    </source>
</evidence>
<reference evidence="3 4" key="1">
    <citation type="submission" date="2023-07" db="EMBL/GenBank/DDBJ databases">
        <title>Genomic Encyclopedia of Type Strains, Phase IV (KMG-IV): sequencing the most valuable type-strain genomes for metagenomic binning, comparative biology and taxonomic classification.</title>
        <authorList>
            <person name="Goeker M."/>
        </authorList>
    </citation>
    <scope>NUCLEOTIDE SEQUENCE [LARGE SCALE GENOMIC DNA]</scope>
    <source>
        <strain evidence="3 4">DSM 105143</strain>
    </source>
</reference>
<dbReference type="EMBL" id="JAUSTM010000002">
    <property type="protein sequence ID" value="MDQ0221789.1"/>
    <property type="molecule type" value="Genomic_DNA"/>
</dbReference>
<keyword evidence="4" id="KW-1185">Reference proteome</keyword>